<sequence>MTEDLSKRVEQAAQGVTPQTKPDERRRFLGSLRERVLVRMTNSEVQNPNLTKLFLQHIDDYKNYTILINGNVSDNNFLDKVEGLCSKKGIEFTIVNNETAKTGLDDSAVLVVSKTAINKPRVEIGQVYPPEMPKTELPSSEHKKTSFWQRLFHGANK</sequence>
<evidence type="ECO:0000256" key="1">
    <source>
        <dbReference type="SAM" id="MobiDB-lite"/>
    </source>
</evidence>
<dbReference type="InterPro" id="IPR012543">
    <property type="entry name" value="DUF1694"/>
</dbReference>
<evidence type="ECO:0008006" key="4">
    <source>
        <dbReference type="Google" id="ProtNLM"/>
    </source>
</evidence>
<comment type="caution">
    <text evidence="2">The sequence shown here is derived from an EMBL/GenBank/DDBJ whole genome shotgun (WGS) entry which is preliminary data.</text>
</comment>
<reference evidence="2 3" key="1">
    <citation type="journal article" date="2015" name="Genome Announc.">
        <title>Expanding the biotechnology potential of lactobacilli through comparative genomics of 213 strains and associated genera.</title>
        <authorList>
            <person name="Sun Z."/>
            <person name="Harris H.M."/>
            <person name="McCann A."/>
            <person name="Guo C."/>
            <person name="Argimon S."/>
            <person name="Zhang W."/>
            <person name="Yang X."/>
            <person name="Jeffery I.B."/>
            <person name="Cooney J.C."/>
            <person name="Kagawa T.F."/>
            <person name="Liu W."/>
            <person name="Song Y."/>
            <person name="Salvetti E."/>
            <person name="Wrobel A."/>
            <person name="Rasinkangas P."/>
            <person name="Parkhill J."/>
            <person name="Rea M.C."/>
            <person name="O'Sullivan O."/>
            <person name="Ritari J."/>
            <person name="Douillard F.P."/>
            <person name="Paul Ross R."/>
            <person name="Yang R."/>
            <person name="Briner A.E."/>
            <person name="Felis G.E."/>
            <person name="de Vos W.M."/>
            <person name="Barrangou R."/>
            <person name="Klaenhammer T.R."/>
            <person name="Caufield P.W."/>
            <person name="Cui Y."/>
            <person name="Zhang H."/>
            <person name="O'Toole P.W."/>
        </authorList>
    </citation>
    <scope>NUCLEOTIDE SEQUENCE [LARGE SCALE GENOMIC DNA]</scope>
    <source>
        <strain evidence="2 3">DSM 16043</strain>
    </source>
</reference>
<evidence type="ECO:0000313" key="3">
    <source>
        <dbReference type="Proteomes" id="UP000051036"/>
    </source>
</evidence>
<dbReference type="OrthoDB" id="95278at2"/>
<feature type="compositionally biased region" description="Basic and acidic residues" evidence="1">
    <location>
        <begin position="1"/>
        <end position="10"/>
    </location>
</feature>
<dbReference type="Proteomes" id="UP000051036">
    <property type="component" value="Unassembled WGS sequence"/>
</dbReference>
<dbReference type="PATRIC" id="fig|1423763.3.peg.675"/>
<dbReference type="Gene3D" id="3.30.1330.30">
    <property type="match status" value="1"/>
</dbReference>
<dbReference type="SUPFAM" id="SSF160515">
    <property type="entry name" value="YueI-like"/>
    <property type="match status" value="1"/>
</dbReference>
<feature type="region of interest" description="Disordered" evidence="1">
    <location>
        <begin position="1"/>
        <end position="24"/>
    </location>
</feature>
<dbReference type="InterPro" id="IPR029064">
    <property type="entry name" value="Ribosomal_eL30-like_sf"/>
</dbReference>
<dbReference type="PIRSF" id="PIRSF034303">
    <property type="entry name" value="DUF1694"/>
    <property type="match status" value="1"/>
</dbReference>
<evidence type="ECO:0000313" key="2">
    <source>
        <dbReference type="EMBL" id="KRL91371.1"/>
    </source>
</evidence>
<dbReference type="Pfam" id="PF07997">
    <property type="entry name" value="DUF1694"/>
    <property type="match status" value="1"/>
</dbReference>
<dbReference type="STRING" id="1423763.FC46_GL000671"/>
<name>A0A0R1UNV1_9LACO</name>
<dbReference type="EMBL" id="AZFM01000002">
    <property type="protein sequence ID" value="KRL91371.1"/>
    <property type="molecule type" value="Genomic_DNA"/>
</dbReference>
<keyword evidence="3" id="KW-1185">Reference proteome</keyword>
<protein>
    <recommendedName>
        <fullName evidence="4">YueI protein</fullName>
    </recommendedName>
</protein>
<dbReference type="AlphaFoldDB" id="A0A0R1UNV1"/>
<proteinExistence type="predicted"/>
<accession>A0A0R1UNV1</accession>
<dbReference type="RefSeq" id="WP_057797204.1">
    <property type="nucleotide sequence ID" value="NZ_AZFM01000002.1"/>
</dbReference>
<gene>
    <name evidence="2" type="ORF">FC46_GL000671</name>
</gene>
<organism evidence="2 3">
    <name type="scientific">Lactobacillus kalixensis DSM 16043</name>
    <dbReference type="NCBI Taxonomy" id="1423763"/>
    <lineage>
        <taxon>Bacteria</taxon>
        <taxon>Bacillati</taxon>
        <taxon>Bacillota</taxon>
        <taxon>Bacilli</taxon>
        <taxon>Lactobacillales</taxon>
        <taxon>Lactobacillaceae</taxon>
        <taxon>Lactobacillus</taxon>
    </lineage>
</organism>